<keyword evidence="1" id="KW-0863">Zinc-finger</keyword>
<dbReference type="PANTHER" id="PTHR22639:SF3">
    <property type="entry name" value="ZINC FINGER CCHC DOMAIN-CONTAINING PROTEIN 3"/>
    <property type="match status" value="1"/>
</dbReference>
<dbReference type="OrthoDB" id="5870588at2759"/>
<keyword evidence="1" id="KW-0479">Metal-binding</keyword>
<evidence type="ECO:0000313" key="3">
    <source>
        <dbReference type="EMBL" id="PIK33867.1"/>
    </source>
</evidence>
<protein>
    <submittedName>
        <fullName evidence="3">Putative zinc finger CCHC domain-containing protein 3-like</fullName>
    </submittedName>
</protein>
<evidence type="ECO:0000256" key="1">
    <source>
        <dbReference type="PROSITE-ProRule" id="PRU00047"/>
    </source>
</evidence>
<gene>
    <name evidence="3" type="ORF">BSL78_29312</name>
</gene>
<organism evidence="3 4">
    <name type="scientific">Stichopus japonicus</name>
    <name type="common">Sea cucumber</name>
    <dbReference type="NCBI Taxonomy" id="307972"/>
    <lineage>
        <taxon>Eukaryota</taxon>
        <taxon>Metazoa</taxon>
        <taxon>Echinodermata</taxon>
        <taxon>Eleutherozoa</taxon>
        <taxon>Echinozoa</taxon>
        <taxon>Holothuroidea</taxon>
        <taxon>Aspidochirotacea</taxon>
        <taxon>Aspidochirotida</taxon>
        <taxon>Stichopodidae</taxon>
        <taxon>Apostichopus</taxon>
    </lineage>
</organism>
<accession>A0A2G8JDN7</accession>
<evidence type="ECO:0000313" key="4">
    <source>
        <dbReference type="Proteomes" id="UP000230750"/>
    </source>
</evidence>
<dbReference type="EMBL" id="MRZV01002379">
    <property type="protein sequence ID" value="PIK33867.1"/>
    <property type="molecule type" value="Genomic_DNA"/>
</dbReference>
<dbReference type="InterPro" id="IPR042509">
    <property type="entry name" value="ZCCHC3"/>
</dbReference>
<reference evidence="3 4" key="1">
    <citation type="journal article" date="2017" name="PLoS Biol.">
        <title>The sea cucumber genome provides insights into morphological evolution and visceral regeneration.</title>
        <authorList>
            <person name="Zhang X."/>
            <person name="Sun L."/>
            <person name="Yuan J."/>
            <person name="Sun Y."/>
            <person name="Gao Y."/>
            <person name="Zhang L."/>
            <person name="Li S."/>
            <person name="Dai H."/>
            <person name="Hamel J.F."/>
            <person name="Liu C."/>
            <person name="Yu Y."/>
            <person name="Liu S."/>
            <person name="Lin W."/>
            <person name="Guo K."/>
            <person name="Jin S."/>
            <person name="Xu P."/>
            <person name="Storey K.B."/>
            <person name="Huan P."/>
            <person name="Zhang T."/>
            <person name="Zhou Y."/>
            <person name="Zhang J."/>
            <person name="Lin C."/>
            <person name="Li X."/>
            <person name="Xing L."/>
            <person name="Huo D."/>
            <person name="Sun M."/>
            <person name="Wang L."/>
            <person name="Mercier A."/>
            <person name="Li F."/>
            <person name="Yang H."/>
            <person name="Xiang J."/>
        </authorList>
    </citation>
    <scope>NUCLEOTIDE SEQUENCE [LARGE SCALE GENOMIC DNA]</scope>
    <source>
        <strain evidence="3">Shaxun</strain>
        <tissue evidence="3">Muscle</tissue>
    </source>
</reference>
<dbReference type="AlphaFoldDB" id="A0A2G8JDN7"/>
<dbReference type="Proteomes" id="UP000230750">
    <property type="component" value="Unassembled WGS sequence"/>
</dbReference>
<dbReference type="InterPro" id="IPR036875">
    <property type="entry name" value="Znf_CCHC_sf"/>
</dbReference>
<sequence length="198" mass="22639">MAALSRDTSVQLHLDSSEGKSILFKLLKEKFIDPGEHLTAVQELLGRLWDVTFKTVDLKKKFWPALSSADCCTATTYTGCTTLVTVLHVPYELGDNVVRYVLGRYCKVVRGRFLTLADYPQVFNGIRRYQVEITKDIPSSLRLGGRNCWVRYRGQQRTCLKCGVNGHEAKNCDQIKCYNCHEFGHQRKIVLQKSNARY</sequence>
<dbReference type="GO" id="GO:0008270">
    <property type="term" value="F:zinc ion binding"/>
    <property type="evidence" value="ECO:0007669"/>
    <property type="project" value="UniProtKB-KW"/>
</dbReference>
<dbReference type="GO" id="GO:0003723">
    <property type="term" value="F:RNA binding"/>
    <property type="evidence" value="ECO:0007669"/>
    <property type="project" value="InterPro"/>
</dbReference>
<dbReference type="PROSITE" id="PS50158">
    <property type="entry name" value="ZF_CCHC"/>
    <property type="match status" value="1"/>
</dbReference>
<feature type="domain" description="CCHC-type" evidence="2">
    <location>
        <begin position="159"/>
        <end position="174"/>
    </location>
</feature>
<dbReference type="InterPro" id="IPR001878">
    <property type="entry name" value="Znf_CCHC"/>
</dbReference>
<dbReference type="Gene3D" id="4.10.60.10">
    <property type="entry name" value="Zinc finger, CCHC-type"/>
    <property type="match status" value="1"/>
</dbReference>
<dbReference type="SMART" id="SM00343">
    <property type="entry name" value="ZnF_C2HC"/>
    <property type="match status" value="2"/>
</dbReference>
<evidence type="ECO:0000259" key="2">
    <source>
        <dbReference type="PROSITE" id="PS50158"/>
    </source>
</evidence>
<proteinExistence type="predicted"/>
<dbReference type="SUPFAM" id="SSF57756">
    <property type="entry name" value="Retrovirus zinc finger-like domains"/>
    <property type="match status" value="1"/>
</dbReference>
<dbReference type="PANTHER" id="PTHR22639">
    <property type="entry name" value="GAG-RELATED PROTEIN"/>
    <property type="match status" value="1"/>
</dbReference>
<dbReference type="GO" id="GO:0003690">
    <property type="term" value="F:double-stranded DNA binding"/>
    <property type="evidence" value="ECO:0007669"/>
    <property type="project" value="InterPro"/>
</dbReference>
<keyword evidence="1" id="KW-0862">Zinc</keyword>
<name>A0A2G8JDN7_STIJA</name>
<dbReference type="GO" id="GO:0002218">
    <property type="term" value="P:activation of innate immune response"/>
    <property type="evidence" value="ECO:0007669"/>
    <property type="project" value="InterPro"/>
</dbReference>
<comment type="caution">
    <text evidence="3">The sequence shown here is derived from an EMBL/GenBank/DDBJ whole genome shotgun (WGS) entry which is preliminary data.</text>
</comment>
<keyword evidence="4" id="KW-1185">Reference proteome</keyword>